<dbReference type="SUPFAM" id="SSF56954">
    <property type="entry name" value="Outer membrane efflux proteins (OEP)"/>
    <property type="match status" value="1"/>
</dbReference>
<dbReference type="GO" id="GO:0015288">
    <property type="term" value="F:porin activity"/>
    <property type="evidence" value="ECO:0007669"/>
    <property type="project" value="TreeGrafter"/>
</dbReference>
<comment type="similarity">
    <text evidence="2">Belongs to the outer membrane factor (OMF) (TC 1.B.17) family.</text>
</comment>
<evidence type="ECO:0000256" key="7">
    <source>
        <dbReference type="ARBA" id="ARBA00023237"/>
    </source>
</evidence>
<dbReference type="InterPro" id="IPR003423">
    <property type="entry name" value="OMP_efflux"/>
</dbReference>
<keyword evidence="7" id="KW-0998">Cell outer membrane</keyword>
<organism evidence="10 11">
    <name type="scientific">Panacagrimonas perspica</name>
    <dbReference type="NCBI Taxonomy" id="381431"/>
    <lineage>
        <taxon>Bacteria</taxon>
        <taxon>Pseudomonadati</taxon>
        <taxon>Pseudomonadota</taxon>
        <taxon>Gammaproteobacteria</taxon>
        <taxon>Nevskiales</taxon>
        <taxon>Nevskiaceae</taxon>
        <taxon>Panacagrimonas</taxon>
    </lineage>
</organism>
<reference evidence="10 11" key="1">
    <citation type="submission" date="2019-03" db="EMBL/GenBank/DDBJ databases">
        <title>Genomic Encyclopedia of Type Strains, Phase IV (KMG-IV): sequencing the most valuable type-strain genomes for metagenomic binning, comparative biology and taxonomic classification.</title>
        <authorList>
            <person name="Goeker M."/>
        </authorList>
    </citation>
    <scope>NUCLEOTIDE SEQUENCE [LARGE SCALE GENOMIC DNA]</scope>
    <source>
        <strain evidence="10 11">DSM 26377</strain>
    </source>
</reference>
<dbReference type="PANTHER" id="PTHR30026:SF20">
    <property type="entry name" value="OUTER MEMBRANE PROTEIN TOLC"/>
    <property type="match status" value="1"/>
</dbReference>
<dbReference type="GO" id="GO:1990281">
    <property type="term" value="C:efflux pump complex"/>
    <property type="evidence" value="ECO:0007669"/>
    <property type="project" value="TreeGrafter"/>
</dbReference>
<dbReference type="InterPro" id="IPR051906">
    <property type="entry name" value="TolC-like"/>
</dbReference>
<evidence type="ECO:0000256" key="2">
    <source>
        <dbReference type="ARBA" id="ARBA00007613"/>
    </source>
</evidence>
<comment type="subcellular location">
    <subcellularLocation>
        <location evidence="1">Cell outer membrane</location>
    </subcellularLocation>
</comment>
<keyword evidence="6" id="KW-0472">Membrane</keyword>
<evidence type="ECO:0000256" key="1">
    <source>
        <dbReference type="ARBA" id="ARBA00004442"/>
    </source>
</evidence>
<evidence type="ECO:0000256" key="5">
    <source>
        <dbReference type="ARBA" id="ARBA00022692"/>
    </source>
</evidence>
<evidence type="ECO:0000256" key="6">
    <source>
        <dbReference type="ARBA" id="ARBA00023136"/>
    </source>
</evidence>
<dbReference type="GO" id="GO:0009279">
    <property type="term" value="C:cell outer membrane"/>
    <property type="evidence" value="ECO:0007669"/>
    <property type="project" value="UniProtKB-SubCell"/>
</dbReference>
<feature type="region of interest" description="Disordered" evidence="9">
    <location>
        <begin position="461"/>
        <end position="495"/>
    </location>
</feature>
<keyword evidence="5" id="KW-0812">Transmembrane</keyword>
<evidence type="ECO:0000313" key="11">
    <source>
        <dbReference type="Proteomes" id="UP000295341"/>
    </source>
</evidence>
<evidence type="ECO:0000256" key="9">
    <source>
        <dbReference type="SAM" id="MobiDB-lite"/>
    </source>
</evidence>
<sequence length="495" mass="52949">MSTHPNPAFSRPRRASIIVIQRLLFAGTLAAVSALAHANDLGRVYERALDQDMQFQAARHGRDAAIEARPQARAALLPQLNGTYGYQDQHEEGTEGFGGGPEADVDRDSTLKALTVTLDQTLFDWSAFKRYDQAGDQVALAQARYQAAAQGLILRTTEIYFGVLSADDNLRFARTEKSALERQLDQAQRRFDVGLSAITDVQEAQARYDLTVAQEIAFEQQLSSAREALREITGPGEFGTATLQDEIPLRLPNPASVDPWLATARNSNLDLVAARLQADIAAKGVDVARAGHLPTVGAQAQYQNTDAQGARFSGDLDTETLGVQVKLPIFAGLATRSRVNEARATREQVQAQQEGTLRAVERNVRDTWLGVQSGAARVKALKQAVVSSTTALEASQTGLEVGTRTSVDVLNAQSALYSAQRDHARARYDYLLAILRLKAAAGTLGGDDLAEIDALLVSSSGSPAAAPVSTPPAAAPATSTAPLSGLRLSSSLRPN</sequence>
<dbReference type="Proteomes" id="UP000295341">
    <property type="component" value="Unassembled WGS sequence"/>
</dbReference>
<dbReference type="PANTHER" id="PTHR30026">
    <property type="entry name" value="OUTER MEMBRANE PROTEIN TOLC"/>
    <property type="match status" value="1"/>
</dbReference>
<evidence type="ECO:0000256" key="4">
    <source>
        <dbReference type="ARBA" id="ARBA00022452"/>
    </source>
</evidence>
<dbReference type="EMBL" id="SOBT01000012">
    <property type="protein sequence ID" value="TDU24353.1"/>
    <property type="molecule type" value="Genomic_DNA"/>
</dbReference>
<dbReference type="RefSeq" id="WP_133883763.1">
    <property type="nucleotide sequence ID" value="NZ_MWIN01000003.1"/>
</dbReference>
<dbReference type="AlphaFoldDB" id="A0A4R7NTF4"/>
<dbReference type="OrthoDB" id="9813458at2"/>
<feature type="compositionally biased region" description="Low complexity" evidence="9">
    <location>
        <begin position="475"/>
        <end position="495"/>
    </location>
</feature>
<evidence type="ECO:0000256" key="3">
    <source>
        <dbReference type="ARBA" id="ARBA00022448"/>
    </source>
</evidence>
<keyword evidence="11" id="KW-1185">Reference proteome</keyword>
<proteinExistence type="inferred from homology"/>
<dbReference type="InterPro" id="IPR010130">
    <property type="entry name" value="T1SS_OMP_TolC"/>
</dbReference>
<protein>
    <submittedName>
        <fullName evidence="10">Outer membrane protein</fullName>
    </submittedName>
</protein>
<evidence type="ECO:0000313" key="10">
    <source>
        <dbReference type="EMBL" id="TDU24353.1"/>
    </source>
</evidence>
<evidence type="ECO:0000256" key="8">
    <source>
        <dbReference type="SAM" id="Coils"/>
    </source>
</evidence>
<dbReference type="NCBIfam" id="TIGR01844">
    <property type="entry name" value="type_I_sec_TolC"/>
    <property type="match status" value="1"/>
</dbReference>
<feature type="coiled-coil region" evidence="8">
    <location>
        <begin position="163"/>
        <end position="190"/>
    </location>
</feature>
<dbReference type="Gene3D" id="1.20.1600.10">
    <property type="entry name" value="Outer membrane efflux proteins (OEP)"/>
    <property type="match status" value="1"/>
</dbReference>
<accession>A0A4R7NTF4</accession>
<comment type="caution">
    <text evidence="10">The sequence shown here is derived from an EMBL/GenBank/DDBJ whole genome shotgun (WGS) entry which is preliminary data.</text>
</comment>
<name>A0A4R7NTF4_9GAMM</name>
<dbReference type="GO" id="GO:0015562">
    <property type="term" value="F:efflux transmembrane transporter activity"/>
    <property type="evidence" value="ECO:0007669"/>
    <property type="project" value="InterPro"/>
</dbReference>
<keyword evidence="8" id="KW-0175">Coiled coil</keyword>
<dbReference type="Pfam" id="PF02321">
    <property type="entry name" value="OEP"/>
    <property type="match status" value="2"/>
</dbReference>
<gene>
    <name evidence="10" type="ORF">DFR24_4620</name>
</gene>
<keyword evidence="4" id="KW-1134">Transmembrane beta strand</keyword>
<keyword evidence="3" id="KW-0813">Transport</keyword>